<protein>
    <submittedName>
        <fullName evidence="1">N1780 protein</fullName>
    </submittedName>
</protein>
<name>E9PAB1_YEASX</name>
<dbReference type="AlphaFoldDB" id="E9PAB1"/>
<reference evidence="1" key="1">
    <citation type="journal article" date="1996" name="Yeast">
        <title>The sequence of 36.8 kb from the left arm of chromosome XIV reveals 24 complete open reading frames: 18 correspond to new genes, one of which encodes a protein similar to the human myotonic dystrophy kinase.</title>
        <authorList>
            <person name="Nasr F."/>
            <person name="Becam A.-M."/>
            <person name="Herbert C.J."/>
        </authorList>
    </citation>
    <scope>NUCLEOTIDE SEQUENCE</scope>
</reference>
<gene>
    <name evidence="1" type="primary">N1780</name>
</gene>
<organism evidence="1">
    <name type="scientific">Saccharomyces cerevisiae</name>
    <name type="common">Baker's yeast</name>
    <dbReference type="NCBI Taxonomy" id="4932"/>
    <lineage>
        <taxon>Eukaryota</taxon>
        <taxon>Fungi</taxon>
        <taxon>Dikarya</taxon>
        <taxon>Ascomycota</taxon>
        <taxon>Saccharomycotina</taxon>
        <taxon>Saccharomycetes</taxon>
        <taxon>Saccharomycetales</taxon>
        <taxon>Saccharomycetaceae</taxon>
        <taxon>Saccharomyces</taxon>
    </lineage>
</organism>
<dbReference type="EMBL" id="X92517">
    <property type="protein sequence ID" value="CAA63292.1"/>
    <property type="molecule type" value="Genomic_DNA"/>
</dbReference>
<evidence type="ECO:0000313" key="1">
    <source>
        <dbReference type="EMBL" id="CAA63292.1"/>
    </source>
</evidence>
<sequence>MHQQHSVCFTSYFLPWQ</sequence>
<proteinExistence type="predicted"/>
<accession>E9PAB1</accession>